<organism evidence="1 2">
    <name type="scientific">Lachnospira eligens</name>
    <dbReference type="NCBI Taxonomy" id="39485"/>
    <lineage>
        <taxon>Bacteria</taxon>
        <taxon>Bacillati</taxon>
        <taxon>Bacillota</taxon>
        <taxon>Clostridia</taxon>
        <taxon>Lachnospirales</taxon>
        <taxon>Lachnospiraceae</taxon>
        <taxon>Lachnospira</taxon>
    </lineage>
</organism>
<protein>
    <submittedName>
        <fullName evidence="1">Uncharacterized protein</fullName>
    </submittedName>
</protein>
<dbReference type="EMBL" id="CZBV01000001">
    <property type="protein sequence ID" value="CUQ80413.1"/>
    <property type="molecule type" value="Genomic_DNA"/>
</dbReference>
<evidence type="ECO:0000313" key="1">
    <source>
        <dbReference type="EMBL" id="CUQ80413.1"/>
    </source>
</evidence>
<proteinExistence type="predicted"/>
<name>A0A174YZ41_9FIRM</name>
<reference evidence="1 2" key="1">
    <citation type="submission" date="2015-09" db="EMBL/GenBank/DDBJ databases">
        <authorList>
            <consortium name="Pathogen Informatics"/>
        </authorList>
    </citation>
    <scope>NUCLEOTIDE SEQUENCE [LARGE SCALE GENOMIC DNA]</scope>
    <source>
        <strain evidence="1 2">2789STDY5834878</strain>
    </source>
</reference>
<evidence type="ECO:0000313" key="2">
    <source>
        <dbReference type="Proteomes" id="UP000095780"/>
    </source>
</evidence>
<dbReference type="RefSeq" id="WP_055285951.1">
    <property type="nucleotide sequence ID" value="NZ_CABIXW010000001.1"/>
</dbReference>
<gene>
    <name evidence="1" type="ORF">ERS852492_00499</name>
</gene>
<sequence>MVMENEIRLGDIMDKLTPSDRVVIYNAARQVVYRGYAANAVHGTLNPQRRIKKMGLGMETYRATEQMWDWEKTDRLPEQIPVEQFGKYRVEDLQHILYIRIELKSEFEQ</sequence>
<dbReference type="Proteomes" id="UP000095780">
    <property type="component" value="Unassembled WGS sequence"/>
</dbReference>
<accession>A0A174YZ41</accession>
<dbReference type="AlphaFoldDB" id="A0A174YZ41"/>